<dbReference type="InParanoid" id="C1EHU7"/>
<dbReference type="KEGG" id="mis:MICPUN_64350"/>
<reference evidence="2 3" key="1">
    <citation type="journal article" date="2009" name="Science">
        <title>Green evolution and dynamic adaptations revealed by genomes of the marine picoeukaryotes Micromonas.</title>
        <authorList>
            <person name="Worden A.Z."/>
            <person name="Lee J.H."/>
            <person name="Mock T."/>
            <person name="Rouze P."/>
            <person name="Simmons M.P."/>
            <person name="Aerts A.L."/>
            <person name="Allen A.E."/>
            <person name="Cuvelier M.L."/>
            <person name="Derelle E."/>
            <person name="Everett M.V."/>
            <person name="Foulon E."/>
            <person name="Grimwood J."/>
            <person name="Gundlach H."/>
            <person name="Henrissat B."/>
            <person name="Napoli C."/>
            <person name="McDonald S.M."/>
            <person name="Parker M.S."/>
            <person name="Rombauts S."/>
            <person name="Salamov A."/>
            <person name="Von Dassow P."/>
            <person name="Badger J.H."/>
            <person name="Coutinho P.M."/>
            <person name="Demir E."/>
            <person name="Dubchak I."/>
            <person name="Gentemann C."/>
            <person name="Eikrem W."/>
            <person name="Gready J.E."/>
            <person name="John U."/>
            <person name="Lanier W."/>
            <person name="Lindquist E.A."/>
            <person name="Lucas S."/>
            <person name="Mayer K.F."/>
            <person name="Moreau H."/>
            <person name="Not F."/>
            <person name="Otillar R."/>
            <person name="Panaud O."/>
            <person name="Pangilinan J."/>
            <person name="Paulsen I."/>
            <person name="Piegu B."/>
            <person name="Poliakov A."/>
            <person name="Robbens S."/>
            <person name="Schmutz J."/>
            <person name="Toulza E."/>
            <person name="Wyss T."/>
            <person name="Zelensky A."/>
            <person name="Zhou K."/>
            <person name="Armbrust E.V."/>
            <person name="Bhattacharya D."/>
            <person name="Goodenough U.W."/>
            <person name="Van de Peer Y."/>
            <person name="Grigoriev I.V."/>
        </authorList>
    </citation>
    <scope>NUCLEOTIDE SEQUENCE [LARGE SCALE GENOMIC DNA]</scope>
    <source>
        <strain evidence="3">RCC299 / NOUM17</strain>
    </source>
</reference>
<feature type="compositionally biased region" description="Low complexity" evidence="1">
    <location>
        <begin position="181"/>
        <end position="190"/>
    </location>
</feature>
<feature type="region of interest" description="Disordered" evidence="1">
    <location>
        <begin position="431"/>
        <end position="496"/>
    </location>
</feature>
<dbReference type="EMBL" id="CP001333">
    <property type="protein sequence ID" value="ACO67746.1"/>
    <property type="molecule type" value="Genomic_DNA"/>
</dbReference>
<accession>C1EHU7</accession>
<feature type="compositionally biased region" description="Low complexity" evidence="1">
    <location>
        <begin position="198"/>
        <end position="221"/>
    </location>
</feature>
<feature type="compositionally biased region" description="Low complexity" evidence="1">
    <location>
        <begin position="475"/>
        <end position="496"/>
    </location>
</feature>
<organism evidence="2 3">
    <name type="scientific">Micromonas commoda (strain RCC299 / NOUM17 / CCMP2709)</name>
    <name type="common">Picoplanktonic green alga</name>
    <dbReference type="NCBI Taxonomy" id="296587"/>
    <lineage>
        <taxon>Eukaryota</taxon>
        <taxon>Viridiplantae</taxon>
        <taxon>Chlorophyta</taxon>
        <taxon>Mamiellophyceae</taxon>
        <taxon>Mamiellales</taxon>
        <taxon>Mamiellaceae</taxon>
        <taxon>Micromonas</taxon>
    </lineage>
</organism>
<gene>
    <name evidence="2" type="ORF">MICPUN_64350</name>
</gene>
<evidence type="ECO:0000313" key="3">
    <source>
        <dbReference type="Proteomes" id="UP000002009"/>
    </source>
</evidence>
<dbReference type="RefSeq" id="XP_002506488.1">
    <property type="nucleotide sequence ID" value="XM_002506442.1"/>
</dbReference>
<feature type="region of interest" description="Disordered" evidence="1">
    <location>
        <begin position="177"/>
        <end position="222"/>
    </location>
</feature>
<evidence type="ECO:0000313" key="2">
    <source>
        <dbReference type="EMBL" id="ACO67746.1"/>
    </source>
</evidence>
<dbReference type="AlphaFoldDB" id="C1EHU7"/>
<sequence>MATRDPTVEEYAIRFVRKYLKGDFARAAARTNDDGGAAVAADDANRAAAADTLVDLLRKCSDDPVLLKVPLRVLRDEILRRYDEHRHRRDRDRAPSLDESALPADVESLFALFDGVHRVCVTLASRLTAGPFETIDRALRLRLFLCVCGETWRDAPALRACALRRCHAFAREEDAHEASRATTTTAAAGGATNGFSHSATTASSSSRRSSASASSSSSSSSGWLGSIASRAVPAFVSHDAVDVSSWRRVIGQIFARCPARLMSPTVECLLESLRVRGPDCAAANVVGPIASRQLGLDDDDATTEYVLYGETTVVRADANPPKTPPPPDLLGFEPQLCAPGFDGFDGFDVTTPIDDDRKNLTAGWETFETPTTTLTPPTPTPTTVTTTVTTTDGRSSRAISTGASTGEKGLVFDGSFGSDASLTSAFRPDRAGDFTRADHETSHAPIASRQVEPHSCASFGAFGSFPVETPPGKEPSPSSSSAADGSGKSSGESSGKLGALASVAARLPVRDSHDFDELVRDLERM</sequence>
<dbReference type="GeneID" id="8249243"/>
<dbReference type="Proteomes" id="UP000002009">
    <property type="component" value="Chromosome 15"/>
</dbReference>
<feature type="compositionally biased region" description="Basic and acidic residues" evidence="1">
    <location>
        <begin position="431"/>
        <end position="442"/>
    </location>
</feature>
<keyword evidence="3" id="KW-1185">Reference proteome</keyword>
<protein>
    <submittedName>
        <fullName evidence="2">Uncharacterized protein</fullName>
    </submittedName>
</protein>
<feature type="region of interest" description="Disordered" evidence="1">
    <location>
        <begin position="368"/>
        <end position="411"/>
    </location>
</feature>
<proteinExistence type="predicted"/>
<feature type="compositionally biased region" description="Low complexity" evidence="1">
    <location>
        <begin position="369"/>
        <end position="391"/>
    </location>
</feature>
<evidence type="ECO:0000256" key="1">
    <source>
        <dbReference type="SAM" id="MobiDB-lite"/>
    </source>
</evidence>
<name>C1EHU7_MICCC</name>
<dbReference type="OrthoDB" id="10690486at2759"/>